<dbReference type="AlphaFoldDB" id="A0A1J5NII1"/>
<dbReference type="OrthoDB" id="9800029at2"/>
<dbReference type="InterPro" id="IPR001789">
    <property type="entry name" value="Sig_transdc_resp-reg_receiver"/>
</dbReference>
<dbReference type="PANTHER" id="PTHR44591:SF3">
    <property type="entry name" value="RESPONSE REGULATORY DOMAIN-CONTAINING PROTEIN"/>
    <property type="match status" value="1"/>
</dbReference>
<dbReference type="EMBL" id="LKAQ01000004">
    <property type="protein sequence ID" value="OIQ51481.1"/>
    <property type="molecule type" value="Genomic_DNA"/>
</dbReference>
<dbReference type="Pfam" id="PF00072">
    <property type="entry name" value="Response_reg"/>
    <property type="match status" value="1"/>
</dbReference>
<reference evidence="4 5" key="1">
    <citation type="submission" date="2015-09" db="EMBL/GenBank/DDBJ databases">
        <title>Genome of Desulfovibrio dechloracetivorans BerOc1, a mercury methylating strain isolated from highly hydrocarbons and metals contaminated coastal sediments.</title>
        <authorList>
            <person name="Goni Urriza M."/>
            <person name="Gassie C."/>
            <person name="Bouchez O."/>
            <person name="Klopp C."/>
            <person name="Ranchou-Peyruse A."/>
            <person name="Remy G."/>
        </authorList>
    </citation>
    <scope>NUCLEOTIDE SEQUENCE [LARGE SCALE GENOMIC DNA]</scope>
    <source>
        <strain evidence="4 5">BerOc1</strain>
    </source>
</reference>
<evidence type="ECO:0000313" key="4">
    <source>
        <dbReference type="EMBL" id="OIQ51481.1"/>
    </source>
</evidence>
<dbReference type="SMART" id="SM00448">
    <property type="entry name" value="REC"/>
    <property type="match status" value="1"/>
</dbReference>
<evidence type="ECO:0000313" key="5">
    <source>
        <dbReference type="Proteomes" id="UP000181901"/>
    </source>
</evidence>
<dbReference type="PROSITE" id="PS50110">
    <property type="entry name" value="RESPONSE_REGULATORY"/>
    <property type="match status" value="1"/>
</dbReference>
<sequence>MTVPIRILLVDDEAAFVETLAKRLGHLGALVSTAEGGVEAYAVLETDPVDVVLLDMNMPDLNGLETLKIIRKNFPSTEVILLTGEGDMTRHMQSLEAGAFDFLHKPVPLERLWKRILDAAGR</sequence>
<dbReference type="SUPFAM" id="SSF52172">
    <property type="entry name" value="CheY-like"/>
    <property type="match status" value="1"/>
</dbReference>
<dbReference type="GO" id="GO:0000160">
    <property type="term" value="P:phosphorelay signal transduction system"/>
    <property type="evidence" value="ECO:0007669"/>
    <property type="project" value="InterPro"/>
</dbReference>
<dbReference type="InterPro" id="IPR011006">
    <property type="entry name" value="CheY-like_superfamily"/>
</dbReference>
<gene>
    <name evidence="4" type="primary">mprA_6</name>
    <name evidence="4" type="ORF">BerOc1_03434</name>
</gene>
<feature type="domain" description="Response regulatory" evidence="3">
    <location>
        <begin position="6"/>
        <end position="120"/>
    </location>
</feature>
<evidence type="ECO:0000259" key="3">
    <source>
        <dbReference type="PROSITE" id="PS50110"/>
    </source>
</evidence>
<proteinExistence type="predicted"/>
<keyword evidence="5" id="KW-1185">Reference proteome</keyword>
<comment type="caution">
    <text evidence="4">The sequence shown here is derived from an EMBL/GenBank/DDBJ whole genome shotgun (WGS) entry which is preliminary data.</text>
</comment>
<evidence type="ECO:0000256" key="2">
    <source>
        <dbReference type="PROSITE-ProRule" id="PRU00169"/>
    </source>
</evidence>
<dbReference type="RefSeq" id="WP_071546961.1">
    <property type="nucleotide sequence ID" value="NZ_LKAQ01000004.1"/>
</dbReference>
<name>A0A1J5NII1_9BACT</name>
<keyword evidence="1 2" id="KW-0597">Phosphoprotein</keyword>
<dbReference type="PANTHER" id="PTHR44591">
    <property type="entry name" value="STRESS RESPONSE REGULATOR PROTEIN 1"/>
    <property type="match status" value="1"/>
</dbReference>
<organism evidence="4 5">
    <name type="scientific">Pseudodesulfovibrio hydrargyri</name>
    <dbReference type="NCBI Taxonomy" id="2125990"/>
    <lineage>
        <taxon>Bacteria</taxon>
        <taxon>Pseudomonadati</taxon>
        <taxon>Thermodesulfobacteriota</taxon>
        <taxon>Desulfovibrionia</taxon>
        <taxon>Desulfovibrionales</taxon>
        <taxon>Desulfovibrionaceae</taxon>
    </lineage>
</organism>
<dbReference type="Gene3D" id="3.40.50.2300">
    <property type="match status" value="1"/>
</dbReference>
<dbReference type="InterPro" id="IPR050595">
    <property type="entry name" value="Bact_response_regulator"/>
</dbReference>
<protein>
    <submittedName>
        <fullName evidence="4">Response regulator MprA</fullName>
    </submittedName>
</protein>
<evidence type="ECO:0000256" key="1">
    <source>
        <dbReference type="ARBA" id="ARBA00022553"/>
    </source>
</evidence>
<dbReference type="CDD" id="cd00156">
    <property type="entry name" value="REC"/>
    <property type="match status" value="1"/>
</dbReference>
<dbReference type="Proteomes" id="UP000181901">
    <property type="component" value="Unassembled WGS sequence"/>
</dbReference>
<feature type="modified residue" description="4-aspartylphosphate" evidence="2">
    <location>
        <position position="55"/>
    </location>
</feature>
<accession>A0A1J5NII1</accession>